<dbReference type="Gene3D" id="3.40.50.720">
    <property type="entry name" value="NAD(P)-binding Rossmann-like Domain"/>
    <property type="match status" value="2"/>
</dbReference>
<dbReference type="AlphaFoldDB" id="A0AAW2I0P0"/>
<protein>
    <recommendedName>
        <fullName evidence="2">D-isomer specific 2-hydroxyacid dehydrogenase catalytic domain-containing protein</fullName>
    </recommendedName>
</protein>
<proteinExistence type="predicted"/>
<comment type="caution">
    <text evidence="3">The sequence shown here is derived from an EMBL/GenBank/DDBJ whole genome shotgun (WGS) entry which is preliminary data.</text>
</comment>
<evidence type="ECO:0000256" key="1">
    <source>
        <dbReference type="ARBA" id="ARBA00023002"/>
    </source>
</evidence>
<dbReference type="GO" id="GO:0008465">
    <property type="term" value="F:hydroxypyruvate reductase (NADH) activity"/>
    <property type="evidence" value="ECO:0007669"/>
    <property type="project" value="TreeGrafter"/>
</dbReference>
<keyword evidence="1" id="KW-0560">Oxidoreductase</keyword>
<gene>
    <name evidence="3" type="ORF">PYX00_003174</name>
</gene>
<dbReference type="GO" id="GO:0030267">
    <property type="term" value="F:glyoxylate reductase (NADPH) activity"/>
    <property type="evidence" value="ECO:0007669"/>
    <property type="project" value="TreeGrafter"/>
</dbReference>
<dbReference type="GO" id="GO:0005829">
    <property type="term" value="C:cytosol"/>
    <property type="evidence" value="ECO:0007669"/>
    <property type="project" value="TreeGrafter"/>
</dbReference>
<dbReference type="InterPro" id="IPR050223">
    <property type="entry name" value="D-isomer_2-hydroxyacid_DH"/>
</dbReference>
<dbReference type="SUPFAM" id="SSF51735">
    <property type="entry name" value="NAD(P)-binding Rossmann-fold domains"/>
    <property type="match status" value="1"/>
</dbReference>
<dbReference type="SUPFAM" id="SSF52283">
    <property type="entry name" value="Formate/glycerate dehydrogenase catalytic domain-like"/>
    <property type="match status" value="1"/>
</dbReference>
<feature type="domain" description="D-isomer specific 2-hydroxyacid dehydrogenase catalytic" evidence="2">
    <location>
        <begin position="33"/>
        <end position="149"/>
    </location>
</feature>
<accession>A0AAW2I0P0</accession>
<name>A0AAW2I0P0_9NEOP</name>
<organism evidence="3">
    <name type="scientific">Menopon gallinae</name>
    <name type="common">poultry shaft louse</name>
    <dbReference type="NCBI Taxonomy" id="328185"/>
    <lineage>
        <taxon>Eukaryota</taxon>
        <taxon>Metazoa</taxon>
        <taxon>Ecdysozoa</taxon>
        <taxon>Arthropoda</taxon>
        <taxon>Hexapoda</taxon>
        <taxon>Insecta</taxon>
        <taxon>Pterygota</taxon>
        <taxon>Neoptera</taxon>
        <taxon>Paraneoptera</taxon>
        <taxon>Psocodea</taxon>
        <taxon>Troctomorpha</taxon>
        <taxon>Phthiraptera</taxon>
        <taxon>Amblycera</taxon>
        <taxon>Menoponidae</taxon>
        <taxon>Menopon</taxon>
    </lineage>
</organism>
<dbReference type="PANTHER" id="PTHR10996:SF277">
    <property type="entry name" value="GLYOXYLATE REDUCTASE_HYDROXYPYRUVATE REDUCTASE"/>
    <property type="match status" value="1"/>
</dbReference>
<dbReference type="InterPro" id="IPR006139">
    <property type="entry name" value="D-isomer_2_OHA_DH_cat_dom"/>
</dbReference>
<evidence type="ECO:0000313" key="3">
    <source>
        <dbReference type="EMBL" id="KAL0275268.1"/>
    </source>
</evidence>
<evidence type="ECO:0000259" key="2">
    <source>
        <dbReference type="Pfam" id="PF00389"/>
    </source>
</evidence>
<reference evidence="3" key="1">
    <citation type="journal article" date="2024" name="Gigascience">
        <title>Chromosome-level genome of the poultry shaft louse Menopon gallinae provides insight into the host-switching and adaptive evolution of parasitic lice.</title>
        <authorList>
            <person name="Xu Y."/>
            <person name="Ma L."/>
            <person name="Liu S."/>
            <person name="Liang Y."/>
            <person name="Liu Q."/>
            <person name="He Z."/>
            <person name="Tian L."/>
            <person name="Duan Y."/>
            <person name="Cai W."/>
            <person name="Li H."/>
            <person name="Song F."/>
        </authorList>
    </citation>
    <scope>NUCLEOTIDE SEQUENCE</scope>
    <source>
        <strain evidence="3">Cailab_2023a</strain>
    </source>
</reference>
<dbReference type="GO" id="GO:0051287">
    <property type="term" value="F:NAD binding"/>
    <property type="evidence" value="ECO:0007669"/>
    <property type="project" value="InterPro"/>
</dbReference>
<dbReference type="PANTHER" id="PTHR10996">
    <property type="entry name" value="2-HYDROXYACID DEHYDROGENASE-RELATED"/>
    <property type="match status" value="1"/>
</dbReference>
<dbReference type="EMBL" id="JARGDH010000002">
    <property type="protein sequence ID" value="KAL0275268.1"/>
    <property type="molecule type" value="Genomic_DNA"/>
</dbReference>
<dbReference type="InterPro" id="IPR036291">
    <property type="entry name" value="NAD(P)-bd_dom_sf"/>
</dbReference>
<sequence length="251" mass="28678">MLVVKYPYILKFKTFQFCVRAMSTPSIFITRPDVPKIALEIFKKKGYDVTTWTEERPVPRNELLKGVKNKDALFCMLTDKVDAEVLDSAGPSLKVVATMSVGYEHLDINEIKKRNISIGYTPGVLTDAVAELTFGLLLATSRRFFESHNAILQNQWSAWSPSWMCGPGLKDKVIGIVGFGRIGQEFARRLIPFRVKSIIYYGRSEKPEAKEIGAKFVSFDNLLRERVILLLLHVLSHLRQKEFLIKVLLRR</sequence>
<dbReference type="Pfam" id="PF00389">
    <property type="entry name" value="2-Hacid_dh"/>
    <property type="match status" value="1"/>
</dbReference>